<reference evidence="15" key="1">
    <citation type="submission" date="2025-08" db="UniProtKB">
        <authorList>
            <consortium name="RefSeq"/>
        </authorList>
    </citation>
    <scope>IDENTIFICATION</scope>
</reference>
<evidence type="ECO:0000313" key="14">
    <source>
        <dbReference type="Proteomes" id="UP000694867"/>
    </source>
</evidence>
<keyword evidence="8 13" id="KW-0560">Oxidoreductase</keyword>
<dbReference type="PRINTS" id="PR00385">
    <property type="entry name" value="P450"/>
</dbReference>
<proteinExistence type="inferred from homology"/>
<dbReference type="InterPro" id="IPR036396">
    <property type="entry name" value="Cyt_P450_sf"/>
</dbReference>
<evidence type="ECO:0000256" key="5">
    <source>
        <dbReference type="ARBA" id="ARBA00022617"/>
    </source>
</evidence>
<evidence type="ECO:0000256" key="9">
    <source>
        <dbReference type="ARBA" id="ARBA00023004"/>
    </source>
</evidence>
<evidence type="ECO:0000256" key="13">
    <source>
        <dbReference type="RuleBase" id="RU000461"/>
    </source>
</evidence>
<dbReference type="GeneID" id="100900413"/>
<dbReference type="Proteomes" id="UP000694867">
    <property type="component" value="Unplaced"/>
</dbReference>
<dbReference type="SUPFAM" id="SSF48264">
    <property type="entry name" value="Cytochrome P450"/>
    <property type="match status" value="1"/>
</dbReference>
<dbReference type="GO" id="GO:0005789">
    <property type="term" value="C:endoplasmic reticulum membrane"/>
    <property type="evidence" value="ECO:0007669"/>
    <property type="project" value="UniProtKB-SubCell"/>
</dbReference>
<sequence>MFTAALFFVFVALIVKFLQQRWIRFQYFKRMGIPGPQPHFLWGHYRELRENHVLWEERWKAQYGKTFGVFWGDKPFLITSDPVMAKQVLVRQFSNFVNRAEQFALERAHPIVQHVVALEKDEHWKRTRLLLSPAFSVAKMKNMISMIEKCVDEFESNLRKRASGKQFDVYPLIKRLSIDNICGIIFGIETKLQENPEEDSVFLRATLKVFEADPHGLLDLICNSFTSVNNFLSSILYLLQYLRIVPHVLNDMIDEVENIVKARRKSPPRKDLMQSLLDHQQISSDGAPLKATDAAEDQKASFGKTISARLTNEEVVASAIVMFAAGYETTGTATAFTFKCLGSHPDIQRRLRREINDATRGKPLSYDTVMSLPYLDAVIRESLRLYPPLTNMIHRVASQDTEINGLKIPAGLSILFPTKVMHSDEDFWEDPNRFDPERFLKKNYDAFTYQPFGDGPRNCLGMRFALLTMKLTLCKILPKFEVVATEEPVVEVVRIVCRPAQLNISVEEIAP</sequence>
<evidence type="ECO:0000256" key="6">
    <source>
        <dbReference type="ARBA" id="ARBA00022723"/>
    </source>
</evidence>
<dbReference type="InterPro" id="IPR001128">
    <property type="entry name" value="Cyt_P450"/>
</dbReference>
<dbReference type="GO" id="GO:0016705">
    <property type="term" value="F:oxidoreductase activity, acting on paired donors, with incorporation or reduction of molecular oxygen"/>
    <property type="evidence" value="ECO:0007669"/>
    <property type="project" value="InterPro"/>
</dbReference>
<accession>A0AAJ6VZ39</accession>
<comment type="function">
    <text evidence="11">Cytochromes P450 are a group of heme-thiolate monooxygenases. They oxidize a variety of structurally unrelated compounds, including steroids, fatty acids, and xenobiotics.</text>
</comment>
<keyword evidence="10 13" id="KW-0503">Monooxygenase</keyword>
<evidence type="ECO:0000313" key="15">
    <source>
        <dbReference type="RefSeq" id="XP_003744817.1"/>
    </source>
</evidence>
<evidence type="ECO:0000256" key="10">
    <source>
        <dbReference type="ARBA" id="ARBA00023033"/>
    </source>
</evidence>
<comment type="subcellular location">
    <subcellularLocation>
        <location evidence="3">Endoplasmic reticulum membrane</location>
        <topology evidence="3">Peripheral membrane protein</topology>
    </subcellularLocation>
    <subcellularLocation>
        <location evidence="2">Microsome membrane</location>
        <topology evidence="2">Peripheral membrane protein</topology>
    </subcellularLocation>
</comment>
<keyword evidence="7" id="KW-0492">Microsome</keyword>
<dbReference type="InterPro" id="IPR017972">
    <property type="entry name" value="Cyt_P450_CS"/>
</dbReference>
<comment type="cofactor">
    <cofactor evidence="1 12">
        <name>heme</name>
        <dbReference type="ChEBI" id="CHEBI:30413"/>
    </cofactor>
</comment>
<evidence type="ECO:0000256" key="4">
    <source>
        <dbReference type="ARBA" id="ARBA00010617"/>
    </source>
</evidence>
<dbReference type="PANTHER" id="PTHR24302">
    <property type="entry name" value="CYTOCHROME P450 FAMILY 3"/>
    <property type="match status" value="1"/>
</dbReference>
<name>A0AAJ6VZ39_9ACAR</name>
<dbReference type="PANTHER" id="PTHR24302:SF15">
    <property type="entry name" value="FATTY-ACID PEROXYGENASE"/>
    <property type="match status" value="1"/>
</dbReference>
<dbReference type="FunFam" id="1.10.630.10:FF:000182">
    <property type="entry name" value="Cytochrome P450 3A4"/>
    <property type="match status" value="1"/>
</dbReference>
<dbReference type="InterPro" id="IPR050705">
    <property type="entry name" value="Cytochrome_P450_3A"/>
</dbReference>
<evidence type="ECO:0000256" key="11">
    <source>
        <dbReference type="ARBA" id="ARBA00043906"/>
    </source>
</evidence>
<gene>
    <name evidence="15" type="primary">LOC100900413</name>
</gene>
<dbReference type="RefSeq" id="XP_003744817.1">
    <property type="nucleotide sequence ID" value="XM_003744769.1"/>
</dbReference>
<dbReference type="GO" id="GO:0020037">
    <property type="term" value="F:heme binding"/>
    <property type="evidence" value="ECO:0007669"/>
    <property type="project" value="InterPro"/>
</dbReference>
<dbReference type="KEGG" id="goe:100900413"/>
<evidence type="ECO:0000256" key="12">
    <source>
        <dbReference type="PIRSR" id="PIRSR602401-1"/>
    </source>
</evidence>
<dbReference type="InterPro" id="IPR002401">
    <property type="entry name" value="Cyt_P450_E_grp-I"/>
</dbReference>
<dbReference type="GO" id="GO:0008395">
    <property type="term" value="F:steroid hydroxylase activity"/>
    <property type="evidence" value="ECO:0007669"/>
    <property type="project" value="TreeGrafter"/>
</dbReference>
<dbReference type="AlphaFoldDB" id="A0AAJ6VZ39"/>
<comment type="similarity">
    <text evidence="4 13">Belongs to the cytochrome P450 family.</text>
</comment>
<dbReference type="GO" id="GO:0005506">
    <property type="term" value="F:iron ion binding"/>
    <property type="evidence" value="ECO:0007669"/>
    <property type="project" value="InterPro"/>
</dbReference>
<evidence type="ECO:0000256" key="8">
    <source>
        <dbReference type="ARBA" id="ARBA00023002"/>
    </source>
</evidence>
<feature type="binding site" description="axial binding residue" evidence="12">
    <location>
        <position position="459"/>
    </location>
    <ligand>
        <name>heme</name>
        <dbReference type="ChEBI" id="CHEBI:30413"/>
    </ligand>
    <ligandPart>
        <name>Fe</name>
        <dbReference type="ChEBI" id="CHEBI:18248"/>
    </ligandPart>
</feature>
<protein>
    <submittedName>
        <fullName evidence="15">Cytochrome P450 3A16</fullName>
    </submittedName>
</protein>
<evidence type="ECO:0000256" key="7">
    <source>
        <dbReference type="ARBA" id="ARBA00022848"/>
    </source>
</evidence>
<keyword evidence="9 12" id="KW-0408">Iron</keyword>
<dbReference type="Gene3D" id="1.10.630.10">
    <property type="entry name" value="Cytochrome P450"/>
    <property type="match status" value="1"/>
</dbReference>
<keyword evidence="5 12" id="KW-0349">Heme</keyword>
<organism evidence="14 15">
    <name type="scientific">Galendromus occidentalis</name>
    <name type="common">western predatory mite</name>
    <dbReference type="NCBI Taxonomy" id="34638"/>
    <lineage>
        <taxon>Eukaryota</taxon>
        <taxon>Metazoa</taxon>
        <taxon>Ecdysozoa</taxon>
        <taxon>Arthropoda</taxon>
        <taxon>Chelicerata</taxon>
        <taxon>Arachnida</taxon>
        <taxon>Acari</taxon>
        <taxon>Parasitiformes</taxon>
        <taxon>Mesostigmata</taxon>
        <taxon>Gamasina</taxon>
        <taxon>Phytoseioidea</taxon>
        <taxon>Phytoseiidae</taxon>
        <taxon>Typhlodrominae</taxon>
        <taxon>Galendromus</taxon>
    </lineage>
</organism>
<dbReference type="PRINTS" id="PR00463">
    <property type="entry name" value="EP450I"/>
</dbReference>
<dbReference type="Pfam" id="PF00067">
    <property type="entry name" value="p450"/>
    <property type="match status" value="1"/>
</dbReference>
<dbReference type="PROSITE" id="PS00086">
    <property type="entry name" value="CYTOCHROME_P450"/>
    <property type="match status" value="1"/>
</dbReference>
<keyword evidence="14" id="KW-1185">Reference proteome</keyword>
<keyword evidence="7" id="KW-0256">Endoplasmic reticulum</keyword>
<keyword evidence="6 12" id="KW-0479">Metal-binding</keyword>
<evidence type="ECO:0000256" key="1">
    <source>
        <dbReference type="ARBA" id="ARBA00001971"/>
    </source>
</evidence>
<evidence type="ECO:0000256" key="2">
    <source>
        <dbReference type="ARBA" id="ARBA00004174"/>
    </source>
</evidence>
<evidence type="ECO:0000256" key="3">
    <source>
        <dbReference type="ARBA" id="ARBA00004406"/>
    </source>
</evidence>